<gene>
    <name evidence="7" type="ORF">P174DRAFT_501108</name>
</gene>
<organism evidence="7 8">
    <name type="scientific">Aspergillus novofumigatus (strain IBT 16806)</name>
    <dbReference type="NCBI Taxonomy" id="1392255"/>
    <lineage>
        <taxon>Eukaryota</taxon>
        <taxon>Fungi</taxon>
        <taxon>Dikarya</taxon>
        <taxon>Ascomycota</taxon>
        <taxon>Pezizomycotina</taxon>
        <taxon>Eurotiomycetes</taxon>
        <taxon>Eurotiomycetidae</taxon>
        <taxon>Eurotiales</taxon>
        <taxon>Aspergillaceae</taxon>
        <taxon>Aspergillus</taxon>
        <taxon>Aspergillus subgen. Fumigati</taxon>
    </lineage>
</organism>
<keyword evidence="6" id="KW-0472">Membrane</keyword>
<sequence>MTKDNEYGIIILHDPSTTDGKNRAYKTVFDLIAIHGLNGDPINTWTHTETGVMWLRDLLPAVIPDICIMTFGYNARFKNFTAQALGTPHNGSSLAAMGKVLANIVSAFSPIRAPRALIGMLQKDSEVLLEITEDFLKRRRKVQLVSFYELEFTSIGPFLRRLIVDQCSVILNVPYEIAVPQFADHRNIARFRSSQDRSYRPVVSRLKVFAQTLRSGYPKSSISLDLRTQPCSFFCGRDDVFNMLKTFFYEDQGQAQGRWTFAICGLNFDHLHDLLKLGDSKDKISAVKGWLSWPENTENGHILSPLMENDAVQLLLEKLGIQNPTAGDIEDARTITGLLRSLPLTLVQAGAFIRSRHRSLWEYSRLYMTQRDYLLGFILYLGDSEKAVLTTWEINFKTIFNSGNAATSRLLSSKKMG</sequence>
<evidence type="ECO:0000256" key="3">
    <source>
        <dbReference type="ARBA" id="ARBA00004370"/>
    </source>
</evidence>
<dbReference type="OrthoDB" id="427518at2759"/>
<dbReference type="GeneID" id="36538353"/>
<keyword evidence="8" id="KW-1185">Reference proteome</keyword>
<comment type="caution">
    <text evidence="7">The sequence shown here is derived from an EMBL/GenBank/DDBJ whole genome shotgun (WGS) entry which is preliminary data.</text>
</comment>
<evidence type="ECO:0000313" key="7">
    <source>
        <dbReference type="EMBL" id="PKX96267.1"/>
    </source>
</evidence>
<dbReference type="EMBL" id="MSZS01000002">
    <property type="protein sequence ID" value="PKX96267.1"/>
    <property type="molecule type" value="Genomic_DNA"/>
</dbReference>
<dbReference type="PANTHER" id="PTHR48182">
    <property type="entry name" value="PROTEIN SERAC1"/>
    <property type="match status" value="1"/>
</dbReference>
<dbReference type="GO" id="GO:0005739">
    <property type="term" value="C:mitochondrion"/>
    <property type="evidence" value="ECO:0007669"/>
    <property type="project" value="UniProtKB-SubCell"/>
</dbReference>
<evidence type="ECO:0000313" key="8">
    <source>
        <dbReference type="Proteomes" id="UP000234474"/>
    </source>
</evidence>
<dbReference type="RefSeq" id="XP_024684862.1">
    <property type="nucleotide sequence ID" value="XM_024831016.1"/>
</dbReference>
<keyword evidence="4" id="KW-0256">Endoplasmic reticulum</keyword>
<name>A0A2I1CF56_ASPN1</name>
<dbReference type="GO" id="GO:0016020">
    <property type="term" value="C:membrane"/>
    <property type="evidence" value="ECO:0007669"/>
    <property type="project" value="UniProtKB-SubCell"/>
</dbReference>
<evidence type="ECO:0000256" key="5">
    <source>
        <dbReference type="ARBA" id="ARBA00023128"/>
    </source>
</evidence>
<evidence type="ECO:0000256" key="6">
    <source>
        <dbReference type="ARBA" id="ARBA00023136"/>
    </source>
</evidence>
<evidence type="ECO:0000256" key="1">
    <source>
        <dbReference type="ARBA" id="ARBA00004173"/>
    </source>
</evidence>
<proteinExistence type="predicted"/>
<protein>
    <submittedName>
        <fullName evidence="7">Uncharacterized protein</fullName>
    </submittedName>
</protein>
<dbReference type="PANTHER" id="PTHR48182:SF2">
    <property type="entry name" value="PROTEIN SERAC1"/>
    <property type="match status" value="1"/>
</dbReference>
<reference evidence="8" key="1">
    <citation type="journal article" date="2018" name="Proc. Natl. Acad. Sci. U.S.A.">
        <title>Linking secondary metabolites to gene clusters through genome sequencing of six diverse Aspergillus species.</title>
        <authorList>
            <person name="Kaerboelling I."/>
            <person name="Vesth T.C."/>
            <person name="Frisvad J.C."/>
            <person name="Nybo J.L."/>
            <person name="Theobald S."/>
            <person name="Kuo A."/>
            <person name="Bowyer P."/>
            <person name="Matsuda Y."/>
            <person name="Mondo S."/>
            <person name="Lyhne E.K."/>
            <person name="Kogle M.E."/>
            <person name="Clum A."/>
            <person name="Lipzen A."/>
            <person name="Salamov A."/>
            <person name="Ngan C.Y."/>
            <person name="Daum C."/>
            <person name="Chiniquy J."/>
            <person name="Barry K."/>
            <person name="LaButti K."/>
            <person name="Haridas S."/>
            <person name="Simmons B.A."/>
            <person name="Magnuson J.K."/>
            <person name="Mortensen U.H."/>
            <person name="Larsen T.O."/>
            <person name="Grigoriev I.V."/>
            <person name="Baker S.E."/>
            <person name="Andersen M.R."/>
        </authorList>
    </citation>
    <scope>NUCLEOTIDE SEQUENCE [LARGE SCALE GENOMIC DNA]</scope>
    <source>
        <strain evidence="8">IBT 16806</strain>
    </source>
</reference>
<dbReference type="VEuPathDB" id="FungiDB:P174DRAFT_501108"/>
<comment type="subcellular location">
    <subcellularLocation>
        <location evidence="2">Endoplasmic reticulum</location>
    </subcellularLocation>
    <subcellularLocation>
        <location evidence="3">Membrane</location>
    </subcellularLocation>
    <subcellularLocation>
        <location evidence="1">Mitochondrion</location>
    </subcellularLocation>
</comment>
<evidence type="ECO:0000256" key="2">
    <source>
        <dbReference type="ARBA" id="ARBA00004240"/>
    </source>
</evidence>
<dbReference type="STRING" id="1392255.A0A2I1CF56"/>
<dbReference type="InterPro" id="IPR052374">
    <property type="entry name" value="SERAC1"/>
</dbReference>
<dbReference type="GO" id="GO:0005783">
    <property type="term" value="C:endoplasmic reticulum"/>
    <property type="evidence" value="ECO:0007669"/>
    <property type="project" value="UniProtKB-SubCell"/>
</dbReference>
<accession>A0A2I1CF56</accession>
<dbReference type="AlphaFoldDB" id="A0A2I1CF56"/>
<dbReference type="Proteomes" id="UP000234474">
    <property type="component" value="Unassembled WGS sequence"/>
</dbReference>
<evidence type="ECO:0000256" key="4">
    <source>
        <dbReference type="ARBA" id="ARBA00022824"/>
    </source>
</evidence>
<keyword evidence="5" id="KW-0496">Mitochondrion</keyword>